<sequence length="301" mass="34379">MKDVYTIGEIGKLFRIGADSLRYYERLGILSPRRGENGYRLYGPDDIWRLNIIRDLRELGMSVESIGSYIQNRSLSSTVQLLTDEIWMVREQQKHLSLLRQNLSERLKILLQAENLPAGRITEKHLEERRYWAIPESYCCDDEMNLLMQRLVRRGEDGRLIGNNRIGSFFELSGEKPAPEGGENKLEGRENELEGGEDVLEGGSGREVSPGGRARYTGAFLIRDDGPQTIPEGTYLSLVYRGDYFQSPIWAEKMAAHARKQGLTAVPPFLELLWADIHETAETEEFVTELQVLVRRPADFS</sequence>
<dbReference type="InterPro" id="IPR011256">
    <property type="entry name" value="Reg_factor_effector_dom_sf"/>
</dbReference>
<evidence type="ECO:0000256" key="4">
    <source>
        <dbReference type="ARBA" id="ARBA00023163"/>
    </source>
</evidence>
<keyword evidence="3" id="KW-0238">DNA-binding</keyword>
<dbReference type="InterPro" id="IPR047057">
    <property type="entry name" value="MerR_fam"/>
</dbReference>
<dbReference type="CDD" id="cd00592">
    <property type="entry name" value="HTH_MerR-like"/>
    <property type="match status" value="1"/>
</dbReference>
<evidence type="ECO:0000256" key="3">
    <source>
        <dbReference type="ARBA" id="ARBA00023125"/>
    </source>
</evidence>
<evidence type="ECO:0000256" key="1">
    <source>
        <dbReference type="ARBA" id="ARBA00022491"/>
    </source>
</evidence>
<evidence type="ECO:0000259" key="6">
    <source>
        <dbReference type="PROSITE" id="PS50937"/>
    </source>
</evidence>
<feature type="domain" description="HTH merR-type" evidence="6">
    <location>
        <begin position="4"/>
        <end position="72"/>
    </location>
</feature>
<dbReference type="PROSITE" id="PS50937">
    <property type="entry name" value="HTH_MERR_2"/>
    <property type="match status" value="1"/>
</dbReference>
<dbReference type="Gene3D" id="1.10.1660.10">
    <property type="match status" value="1"/>
</dbReference>
<proteinExistence type="predicted"/>
<evidence type="ECO:0000256" key="2">
    <source>
        <dbReference type="ARBA" id="ARBA00023015"/>
    </source>
</evidence>
<evidence type="ECO:0000256" key="5">
    <source>
        <dbReference type="SAM" id="MobiDB-lite"/>
    </source>
</evidence>
<dbReference type="SMART" id="SM00422">
    <property type="entry name" value="HTH_MERR"/>
    <property type="match status" value="1"/>
</dbReference>
<reference evidence="7" key="2">
    <citation type="submission" date="2021-04" db="EMBL/GenBank/DDBJ databases">
        <authorList>
            <person name="Gilroy R."/>
        </authorList>
    </citation>
    <scope>NUCLEOTIDE SEQUENCE</scope>
    <source>
        <strain evidence="7">CHK183-5548</strain>
    </source>
</reference>
<dbReference type="Pfam" id="PF13411">
    <property type="entry name" value="MerR_1"/>
    <property type="match status" value="1"/>
</dbReference>
<dbReference type="GO" id="GO:0003700">
    <property type="term" value="F:DNA-binding transcription factor activity"/>
    <property type="evidence" value="ECO:0007669"/>
    <property type="project" value="InterPro"/>
</dbReference>
<keyword evidence="4" id="KW-0804">Transcription</keyword>
<dbReference type="Proteomes" id="UP000823883">
    <property type="component" value="Unassembled WGS sequence"/>
</dbReference>
<gene>
    <name evidence="7" type="ORF">IAA04_12650</name>
</gene>
<dbReference type="InterPro" id="IPR009061">
    <property type="entry name" value="DNA-bd_dom_put_sf"/>
</dbReference>
<dbReference type="EMBL" id="DWWL01000083">
    <property type="protein sequence ID" value="HJC48890.1"/>
    <property type="molecule type" value="Genomic_DNA"/>
</dbReference>
<dbReference type="SUPFAM" id="SSF46955">
    <property type="entry name" value="Putative DNA-binding domain"/>
    <property type="match status" value="1"/>
</dbReference>
<dbReference type="SUPFAM" id="SSF55136">
    <property type="entry name" value="Probable bacterial effector-binding domain"/>
    <property type="match status" value="1"/>
</dbReference>
<dbReference type="PRINTS" id="PR00040">
    <property type="entry name" value="HTHMERR"/>
</dbReference>
<dbReference type="PANTHER" id="PTHR30204">
    <property type="entry name" value="REDOX-CYCLING DRUG-SENSING TRANSCRIPTIONAL ACTIVATOR SOXR"/>
    <property type="match status" value="1"/>
</dbReference>
<reference evidence="7" key="1">
    <citation type="journal article" date="2021" name="PeerJ">
        <title>Extensive microbial diversity within the chicken gut microbiome revealed by metagenomics and culture.</title>
        <authorList>
            <person name="Gilroy R."/>
            <person name="Ravi A."/>
            <person name="Getino M."/>
            <person name="Pursley I."/>
            <person name="Horton D.L."/>
            <person name="Alikhan N.F."/>
            <person name="Baker D."/>
            <person name="Gharbi K."/>
            <person name="Hall N."/>
            <person name="Watson M."/>
            <person name="Adriaenssens E.M."/>
            <person name="Foster-Nyarko E."/>
            <person name="Jarju S."/>
            <person name="Secka A."/>
            <person name="Antonio M."/>
            <person name="Oren A."/>
            <person name="Chaudhuri R.R."/>
            <person name="La Ragione R."/>
            <person name="Hildebrand F."/>
            <person name="Pallen M.J."/>
        </authorList>
    </citation>
    <scope>NUCLEOTIDE SEQUENCE</scope>
    <source>
        <strain evidence="7">CHK183-5548</strain>
    </source>
</reference>
<dbReference type="GO" id="GO:0003677">
    <property type="term" value="F:DNA binding"/>
    <property type="evidence" value="ECO:0007669"/>
    <property type="project" value="UniProtKB-KW"/>
</dbReference>
<dbReference type="Gene3D" id="3.20.80.10">
    <property type="entry name" value="Regulatory factor, effector binding domain"/>
    <property type="match status" value="1"/>
</dbReference>
<dbReference type="AlphaFoldDB" id="A0A9D2PG85"/>
<feature type="region of interest" description="Disordered" evidence="5">
    <location>
        <begin position="172"/>
        <end position="209"/>
    </location>
</feature>
<feature type="compositionally biased region" description="Basic and acidic residues" evidence="5">
    <location>
        <begin position="173"/>
        <end position="192"/>
    </location>
</feature>
<evidence type="ECO:0000313" key="7">
    <source>
        <dbReference type="EMBL" id="HJC48890.1"/>
    </source>
</evidence>
<protein>
    <submittedName>
        <fullName evidence="7">MerR family transcriptional regulator</fullName>
    </submittedName>
</protein>
<accession>A0A9D2PG85</accession>
<organism evidence="7 8">
    <name type="scientific">Candidatus Lachnoclostridium pullistercoris</name>
    <dbReference type="NCBI Taxonomy" id="2838632"/>
    <lineage>
        <taxon>Bacteria</taxon>
        <taxon>Bacillati</taxon>
        <taxon>Bacillota</taxon>
        <taxon>Clostridia</taxon>
        <taxon>Lachnospirales</taxon>
        <taxon>Lachnospiraceae</taxon>
    </lineage>
</organism>
<comment type="caution">
    <text evidence="7">The sequence shown here is derived from an EMBL/GenBank/DDBJ whole genome shotgun (WGS) entry which is preliminary data.</text>
</comment>
<dbReference type="PANTHER" id="PTHR30204:SF69">
    <property type="entry name" value="MERR-FAMILY TRANSCRIPTIONAL REGULATOR"/>
    <property type="match status" value="1"/>
</dbReference>
<keyword evidence="2" id="KW-0805">Transcription regulation</keyword>
<keyword evidence="1" id="KW-0678">Repressor</keyword>
<evidence type="ECO:0000313" key="8">
    <source>
        <dbReference type="Proteomes" id="UP000823883"/>
    </source>
</evidence>
<name>A0A9D2PG85_9FIRM</name>
<dbReference type="InterPro" id="IPR000551">
    <property type="entry name" value="MerR-type_HTH_dom"/>
</dbReference>